<comment type="caution">
    <text evidence="7">The sequence shown here is derived from an EMBL/GenBank/DDBJ whole genome shotgun (WGS) entry which is preliminary data.</text>
</comment>
<dbReference type="SMART" id="SM01296">
    <property type="entry name" value="N2227"/>
    <property type="match status" value="1"/>
</dbReference>
<evidence type="ECO:0000256" key="1">
    <source>
        <dbReference type="ARBA" id="ARBA00010086"/>
    </source>
</evidence>
<protein>
    <recommendedName>
        <fullName evidence="2">carnosine N-methyltransferase</fullName>
        <ecNumber evidence="2">2.1.1.22</ecNumber>
    </recommendedName>
</protein>
<comment type="similarity">
    <text evidence="1">Belongs to the carnosine N-methyltransferase family.</text>
</comment>
<dbReference type="GO" id="GO:0030735">
    <property type="term" value="F:carnosine N-methyltransferase activity"/>
    <property type="evidence" value="ECO:0007669"/>
    <property type="project" value="UniProtKB-EC"/>
</dbReference>
<organism evidence="7 8">
    <name type="scientific">Fistulifera solaris</name>
    <name type="common">Oleaginous diatom</name>
    <dbReference type="NCBI Taxonomy" id="1519565"/>
    <lineage>
        <taxon>Eukaryota</taxon>
        <taxon>Sar</taxon>
        <taxon>Stramenopiles</taxon>
        <taxon>Ochrophyta</taxon>
        <taxon>Bacillariophyta</taxon>
        <taxon>Bacillariophyceae</taxon>
        <taxon>Bacillariophycidae</taxon>
        <taxon>Naviculales</taxon>
        <taxon>Naviculaceae</taxon>
        <taxon>Fistulifera</taxon>
    </lineage>
</organism>
<dbReference type="EC" id="2.1.1.22" evidence="2"/>
<dbReference type="Proteomes" id="UP000198406">
    <property type="component" value="Unassembled WGS sequence"/>
</dbReference>
<dbReference type="AlphaFoldDB" id="A0A1Z5JBY6"/>
<dbReference type="InterPro" id="IPR029063">
    <property type="entry name" value="SAM-dependent_MTases_sf"/>
</dbReference>
<keyword evidence="4" id="KW-0808">Transferase</keyword>
<dbReference type="Pfam" id="PF07942">
    <property type="entry name" value="CARME"/>
    <property type="match status" value="1"/>
</dbReference>
<dbReference type="PANTHER" id="PTHR12303">
    <property type="entry name" value="CARNOSINE N-METHYLTRANSFERASE"/>
    <property type="match status" value="1"/>
</dbReference>
<keyword evidence="8" id="KW-1185">Reference proteome</keyword>
<gene>
    <name evidence="7" type="ORF">FisN_22Lh155</name>
</gene>
<keyword evidence="6" id="KW-0472">Membrane</keyword>
<keyword evidence="3" id="KW-0489">Methyltransferase</keyword>
<dbReference type="PANTHER" id="PTHR12303:SF6">
    <property type="entry name" value="CARNOSINE N-METHYLTRANSFERASE"/>
    <property type="match status" value="1"/>
</dbReference>
<dbReference type="OrthoDB" id="978at2759"/>
<evidence type="ECO:0000256" key="3">
    <source>
        <dbReference type="ARBA" id="ARBA00022603"/>
    </source>
</evidence>
<dbReference type="Gene3D" id="3.40.50.150">
    <property type="entry name" value="Vaccinia Virus protein VP39"/>
    <property type="match status" value="1"/>
</dbReference>
<evidence type="ECO:0000256" key="2">
    <source>
        <dbReference type="ARBA" id="ARBA00012003"/>
    </source>
</evidence>
<dbReference type="EMBL" id="BDSP01000041">
    <property type="protein sequence ID" value="GAX11469.1"/>
    <property type="molecule type" value="Genomic_DNA"/>
</dbReference>
<evidence type="ECO:0000256" key="5">
    <source>
        <dbReference type="ARBA" id="ARBA00022691"/>
    </source>
</evidence>
<reference evidence="7 8" key="1">
    <citation type="journal article" date="2015" name="Plant Cell">
        <title>Oil accumulation by the oleaginous diatom Fistulifera solaris as revealed by the genome and transcriptome.</title>
        <authorList>
            <person name="Tanaka T."/>
            <person name="Maeda Y."/>
            <person name="Veluchamy A."/>
            <person name="Tanaka M."/>
            <person name="Abida H."/>
            <person name="Marechal E."/>
            <person name="Bowler C."/>
            <person name="Muto M."/>
            <person name="Sunaga Y."/>
            <person name="Tanaka M."/>
            <person name="Yoshino T."/>
            <person name="Taniguchi T."/>
            <person name="Fukuda Y."/>
            <person name="Nemoto M."/>
            <person name="Matsumoto M."/>
            <person name="Wong P.S."/>
            <person name="Aburatani S."/>
            <person name="Fujibuchi W."/>
        </authorList>
    </citation>
    <scope>NUCLEOTIDE SEQUENCE [LARGE SCALE GENOMIC DNA]</scope>
    <source>
        <strain evidence="7 8">JPCC DA0580</strain>
    </source>
</reference>
<dbReference type="InParanoid" id="A0A1Z5JBY6"/>
<keyword evidence="6" id="KW-0812">Transmembrane</keyword>
<name>A0A1Z5JBY6_FISSO</name>
<dbReference type="SUPFAM" id="SSF53335">
    <property type="entry name" value="S-adenosyl-L-methionine-dependent methyltransferases"/>
    <property type="match status" value="1"/>
</dbReference>
<evidence type="ECO:0000256" key="6">
    <source>
        <dbReference type="SAM" id="Phobius"/>
    </source>
</evidence>
<feature type="transmembrane region" description="Helical" evidence="6">
    <location>
        <begin position="28"/>
        <end position="47"/>
    </location>
</feature>
<dbReference type="InterPro" id="IPR012901">
    <property type="entry name" value="CARME"/>
</dbReference>
<sequence length="417" mass="47306">MATASSSKLSQNSIASQPHAWSFHDNVAALPFSFAIICLLSVFTLLYNKTSTGVYSSSARWNNVSFIVFQEPDWTLLHKCVEQYRTQNLRLLQTLSQGLDILLHNQELTNLDRITCRVQNRIDRLSKIFDQDQDILQRQLFVPFDTTYVLPDGEPTISTNAFPSRAVDHSYDDPHQVVAHIVRDWTAEGKQIRRQLYDWCLSKIDKPGLRILVPGAGMGRLAWELARNKHAWVEALESSVGMAAAAASILQRKQSGMIHPFSSDQFSNEVNSSHRYLRVQYPDVDDVEIFEGHLSYTVADFLSLNSVLGNNQSQLDAVVTCFFLDTATNVLEYIAMITKLLKPKGGMWVNVGPLQWHQKSLIRLSADELYSLIEEVGFKIMEWGVDVAPIEYRSSDKLVRSTHYDAYCPLRFVAVLD</sequence>
<evidence type="ECO:0000256" key="4">
    <source>
        <dbReference type="ARBA" id="ARBA00022679"/>
    </source>
</evidence>
<proteinExistence type="inferred from homology"/>
<evidence type="ECO:0000313" key="8">
    <source>
        <dbReference type="Proteomes" id="UP000198406"/>
    </source>
</evidence>
<keyword evidence="6" id="KW-1133">Transmembrane helix</keyword>
<keyword evidence="5" id="KW-0949">S-adenosyl-L-methionine</keyword>
<accession>A0A1Z5JBY6</accession>
<dbReference type="GO" id="GO:0032259">
    <property type="term" value="P:methylation"/>
    <property type="evidence" value="ECO:0007669"/>
    <property type="project" value="UniProtKB-KW"/>
</dbReference>
<evidence type="ECO:0000313" key="7">
    <source>
        <dbReference type="EMBL" id="GAX11469.1"/>
    </source>
</evidence>